<feature type="transmembrane region" description="Helical" evidence="1">
    <location>
        <begin position="332"/>
        <end position="349"/>
    </location>
</feature>
<evidence type="ECO:0000313" key="3">
    <source>
        <dbReference type="EMBL" id="EGV16811.1"/>
    </source>
</evidence>
<feature type="transmembrane region" description="Helical" evidence="1">
    <location>
        <begin position="212"/>
        <end position="234"/>
    </location>
</feature>
<dbReference type="eggNOG" id="COG0664">
    <property type="taxonomic scope" value="Bacteria"/>
</dbReference>
<protein>
    <submittedName>
        <fullName evidence="3">Cyclic nucleotide-binding protein</fullName>
    </submittedName>
</protein>
<feature type="transmembrane region" description="Helical" evidence="1">
    <location>
        <begin position="66"/>
        <end position="90"/>
    </location>
</feature>
<dbReference type="InterPro" id="IPR000595">
    <property type="entry name" value="cNMP-bd_dom"/>
</dbReference>
<accession>F9UG85</accession>
<dbReference type="InterPro" id="IPR018490">
    <property type="entry name" value="cNMP-bd_dom_sf"/>
</dbReference>
<name>F9UG85_9GAMM</name>
<dbReference type="SUPFAM" id="SSF51206">
    <property type="entry name" value="cAMP-binding domain-like"/>
    <property type="match status" value="1"/>
</dbReference>
<keyword evidence="1" id="KW-0812">Transmembrane</keyword>
<evidence type="ECO:0000259" key="2">
    <source>
        <dbReference type="PROSITE" id="PS50042"/>
    </source>
</evidence>
<keyword evidence="4" id="KW-1185">Reference proteome</keyword>
<dbReference type="CDD" id="cd00038">
    <property type="entry name" value="CAP_ED"/>
    <property type="match status" value="1"/>
</dbReference>
<dbReference type="PATRIC" id="fig|768671.3.peg.4156"/>
<organism evidence="3 4">
    <name type="scientific">Thiocapsa marina 5811</name>
    <dbReference type="NCBI Taxonomy" id="768671"/>
    <lineage>
        <taxon>Bacteria</taxon>
        <taxon>Pseudomonadati</taxon>
        <taxon>Pseudomonadota</taxon>
        <taxon>Gammaproteobacteria</taxon>
        <taxon>Chromatiales</taxon>
        <taxon>Chromatiaceae</taxon>
        <taxon>Thiocapsa</taxon>
    </lineage>
</organism>
<dbReference type="PROSITE" id="PS50042">
    <property type="entry name" value="CNMP_BINDING_3"/>
    <property type="match status" value="1"/>
</dbReference>
<feature type="transmembrane region" description="Helical" evidence="1">
    <location>
        <begin position="185"/>
        <end position="206"/>
    </location>
</feature>
<dbReference type="InterPro" id="IPR059133">
    <property type="entry name" value="TsoY-like"/>
</dbReference>
<keyword evidence="1" id="KW-1133">Transmembrane helix</keyword>
<keyword evidence="1" id="KW-0472">Membrane</keyword>
<feature type="transmembrane region" description="Helical" evidence="1">
    <location>
        <begin position="364"/>
        <end position="385"/>
    </location>
</feature>
<evidence type="ECO:0000256" key="1">
    <source>
        <dbReference type="SAM" id="Phobius"/>
    </source>
</evidence>
<dbReference type="STRING" id="768671.ThimaDRAFT_3938"/>
<dbReference type="AlphaFoldDB" id="F9UG85"/>
<dbReference type="RefSeq" id="WP_007194810.1">
    <property type="nucleotide sequence ID" value="NZ_AFWV01000014.1"/>
</dbReference>
<reference evidence="3 4" key="1">
    <citation type="submission" date="2011-06" db="EMBL/GenBank/DDBJ databases">
        <title>The draft genome of Thiocapsa marina 5811.</title>
        <authorList>
            <consortium name="US DOE Joint Genome Institute (JGI-PGF)"/>
            <person name="Lucas S."/>
            <person name="Han J."/>
            <person name="Cheng J.-F."/>
            <person name="Goodwin L."/>
            <person name="Pitluck S."/>
            <person name="Peters L."/>
            <person name="Land M.L."/>
            <person name="Hauser L."/>
            <person name="Vogl K."/>
            <person name="Liu Z."/>
            <person name="Imhoff J."/>
            <person name="Thiel V."/>
            <person name="Frigaard N.-U."/>
            <person name="Bryant D."/>
            <person name="Woyke T.J."/>
        </authorList>
    </citation>
    <scope>NUCLEOTIDE SEQUENCE [LARGE SCALE GENOMIC DNA]</scope>
    <source>
        <strain evidence="3 4">5811</strain>
    </source>
</reference>
<feature type="transmembrane region" description="Helical" evidence="1">
    <location>
        <begin position="255"/>
        <end position="273"/>
    </location>
</feature>
<sequence>MAARTPHASDEQYSPLYFLAALGAGGLAANFYVWLLFWVPHPDRPVPVFEDIIVAVTNGTTPLQSAIAVAVAGIVIFALLHLGLLGWNLVRFARYRGTDAARLLRTGNSETQLLALPLTVAMTINVGFVLGMVFVPGLWSVVEWLFPAAIAAFFLVGIWALSLLGDFYGRVLTQGGFDCMRNNSFAQMLPAFALVMVGVGLSAPAAMSVTPWIAGLGYVLSTFFIVVAVLLGAAKMVLGLRSMMETGANAETAPTLWIGVPILTVLTIALVRLGHGAEVHFDDQATAIHHFDLMLVLLSAQISFLMLGWAVLRRQGYFRRYVFGREISPGSWVLICPGVAMAVMLHFFVNQGLVNVGLIGKFELTYWTLSGLALLVQAVTILLMLRIGFNQRRSARGDGVAPVTGGAQCSDETQIVLATLAPAWPEQLKTSLAWNGKRVSVANGQALFRPGDLCSGFLLILKGRLRVEHLASSDQPPIPLYTIGPGDSCVVTTACLMSATRYQARGVADGEVEVLMLPSQAFHRLIAENESFRAIAFGVFAAKVNAFVDVIDELLLRQGQRSTATASSAALGAQA</sequence>
<dbReference type="EMBL" id="AFWV01000014">
    <property type="protein sequence ID" value="EGV16811.1"/>
    <property type="molecule type" value="Genomic_DNA"/>
</dbReference>
<feature type="transmembrane region" description="Helical" evidence="1">
    <location>
        <begin position="144"/>
        <end position="164"/>
    </location>
</feature>
<proteinExistence type="predicted"/>
<dbReference type="OrthoDB" id="9156251at2"/>
<evidence type="ECO:0000313" key="4">
    <source>
        <dbReference type="Proteomes" id="UP000005459"/>
    </source>
</evidence>
<dbReference type="InterPro" id="IPR014710">
    <property type="entry name" value="RmlC-like_jellyroll"/>
</dbReference>
<dbReference type="Proteomes" id="UP000005459">
    <property type="component" value="Unassembled WGS sequence"/>
</dbReference>
<dbReference type="NCBIfam" id="NF047644">
    <property type="entry name" value="TsoY_fam"/>
    <property type="match status" value="1"/>
</dbReference>
<dbReference type="Gene3D" id="2.60.120.10">
    <property type="entry name" value="Jelly Rolls"/>
    <property type="match status" value="1"/>
</dbReference>
<gene>
    <name evidence="3" type="ORF">ThimaDRAFT_3938</name>
</gene>
<dbReference type="Pfam" id="PF00027">
    <property type="entry name" value="cNMP_binding"/>
    <property type="match status" value="1"/>
</dbReference>
<feature type="transmembrane region" description="Helical" evidence="1">
    <location>
        <begin position="293"/>
        <end position="312"/>
    </location>
</feature>
<feature type="domain" description="Cyclic nucleotide-binding" evidence="2">
    <location>
        <begin position="444"/>
        <end position="543"/>
    </location>
</feature>
<feature type="transmembrane region" description="Helical" evidence="1">
    <location>
        <begin position="111"/>
        <end position="138"/>
    </location>
</feature>
<feature type="transmembrane region" description="Helical" evidence="1">
    <location>
        <begin position="16"/>
        <end position="39"/>
    </location>
</feature>